<reference evidence="1 2" key="1">
    <citation type="submission" date="2008-12" db="EMBL/GenBank/DDBJ databases">
        <authorList>
            <person name="Fulton L."/>
            <person name="Clifton S."/>
            <person name="Fulton B."/>
            <person name="Xu J."/>
            <person name="Minx P."/>
            <person name="Pepin K.H."/>
            <person name="Johnson M."/>
            <person name="Bhonagiri V."/>
            <person name="Nash W.E."/>
            <person name="Mardis E.R."/>
            <person name="Wilson R.K."/>
        </authorList>
    </citation>
    <scope>NUCLEOTIDE SEQUENCE [LARGE SCALE GENOMIC DNA]</scope>
    <source>
        <strain evidence="1 2">DSM 12042</strain>
    </source>
</reference>
<reference evidence="1 2" key="2">
    <citation type="submission" date="2009-02" db="EMBL/GenBank/DDBJ databases">
        <title>Draft genome sequence of Holdemania filiformis DSM 12042.</title>
        <authorList>
            <person name="Sudarsanam P."/>
            <person name="Ley R."/>
            <person name="Guruge J."/>
            <person name="Turnbaugh P.J."/>
            <person name="Mahowald M."/>
            <person name="Liep D."/>
            <person name="Gordon J."/>
        </authorList>
    </citation>
    <scope>NUCLEOTIDE SEQUENCE [LARGE SCALE GENOMIC DNA]</scope>
    <source>
        <strain evidence="1 2">DSM 12042</strain>
    </source>
</reference>
<name>B9YCQ9_9FIRM</name>
<dbReference type="HOGENOM" id="CLU_3099620_0_0_9"/>
<proteinExistence type="predicted"/>
<comment type="caution">
    <text evidence="1">The sequence shown here is derived from an EMBL/GenBank/DDBJ whole genome shotgun (WGS) entry which is preliminary data.</text>
</comment>
<gene>
    <name evidence="1" type="ORF">HOLDEFILI_03620</name>
</gene>
<sequence length="51" mass="6040">MPHCFFRNISFLPEERSSTGRKAAVLRRLLVLCKNLLNKRSEPSKHEFRIL</sequence>
<dbReference type="Proteomes" id="UP000005950">
    <property type="component" value="Unassembled WGS sequence"/>
</dbReference>
<dbReference type="AlphaFoldDB" id="B9YCQ9"/>
<accession>B9YCQ9</accession>
<dbReference type="EMBL" id="ACCF01000228">
    <property type="protein sequence ID" value="EEF66237.1"/>
    <property type="molecule type" value="Genomic_DNA"/>
</dbReference>
<organism evidence="1 2">
    <name type="scientific">Holdemania filiformis DSM 12042</name>
    <dbReference type="NCBI Taxonomy" id="545696"/>
    <lineage>
        <taxon>Bacteria</taxon>
        <taxon>Bacillati</taxon>
        <taxon>Bacillota</taxon>
        <taxon>Erysipelotrichia</taxon>
        <taxon>Erysipelotrichales</taxon>
        <taxon>Erysipelotrichaceae</taxon>
        <taxon>Holdemania</taxon>
    </lineage>
</organism>
<evidence type="ECO:0000313" key="2">
    <source>
        <dbReference type="Proteomes" id="UP000005950"/>
    </source>
</evidence>
<evidence type="ECO:0000313" key="1">
    <source>
        <dbReference type="EMBL" id="EEF66237.1"/>
    </source>
</evidence>
<protein>
    <submittedName>
        <fullName evidence="1">Uncharacterized protein</fullName>
    </submittedName>
</protein>